<keyword evidence="1" id="KW-1133">Transmembrane helix</keyword>
<dbReference type="Proteomes" id="UP000310719">
    <property type="component" value="Chromosome"/>
</dbReference>
<keyword evidence="1" id="KW-0812">Transmembrane</keyword>
<dbReference type="EMBL" id="LR590464">
    <property type="protein sequence ID" value="VTP69277.1"/>
    <property type="molecule type" value="Genomic_DNA"/>
</dbReference>
<organism evidence="2 3">
    <name type="scientific">Leclercia adecarboxylata</name>
    <dbReference type="NCBI Taxonomy" id="83655"/>
    <lineage>
        <taxon>Bacteria</taxon>
        <taxon>Pseudomonadati</taxon>
        <taxon>Pseudomonadota</taxon>
        <taxon>Gammaproteobacteria</taxon>
        <taxon>Enterobacterales</taxon>
        <taxon>Enterobacteriaceae</taxon>
        <taxon>Leclercia</taxon>
    </lineage>
</organism>
<evidence type="ECO:0000313" key="2">
    <source>
        <dbReference type="EMBL" id="VTP69277.1"/>
    </source>
</evidence>
<feature type="transmembrane region" description="Helical" evidence="1">
    <location>
        <begin position="6"/>
        <end position="36"/>
    </location>
</feature>
<proteinExistence type="predicted"/>
<sequence>MTDSGVSISLLAAAFATLVGILTRGLFATVIAGVVASARRGISWRNSL</sequence>
<accession>A0A4U9HXF7</accession>
<reference evidence="2 3" key="1">
    <citation type="submission" date="2019-05" db="EMBL/GenBank/DDBJ databases">
        <authorList>
            <consortium name="Pathogen Informatics"/>
        </authorList>
    </citation>
    <scope>NUCLEOTIDE SEQUENCE [LARGE SCALE GENOMIC DNA]</scope>
    <source>
        <strain evidence="2 3">NCTC13032</strain>
    </source>
</reference>
<keyword evidence="1" id="KW-0472">Membrane</keyword>
<gene>
    <name evidence="2" type="ORF">NCTC13032_04178</name>
</gene>
<evidence type="ECO:0000256" key="1">
    <source>
        <dbReference type="SAM" id="Phobius"/>
    </source>
</evidence>
<dbReference type="AlphaFoldDB" id="A0A4U9HXF7"/>
<protein>
    <submittedName>
        <fullName evidence="2">Uncharacterized protein</fullName>
    </submittedName>
</protein>
<name>A0A4U9HXF7_9ENTR</name>
<evidence type="ECO:0000313" key="3">
    <source>
        <dbReference type="Proteomes" id="UP000310719"/>
    </source>
</evidence>